<evidence type="ECO:0000313" key="2">
    <source>
        <dbReference type="EMBL" id="TRD11060.1"/>
    </source>
</evidence>
<dbReference type="EMBL" id="VHJK01000001">
    <property type="protein sequence ID" value="TRD11060.1"/>
    <property type="molecule type" value="Genomic_DNA"/>
</dbReference>
<feature type="compositionally biased region" description="Polar residues" evidence="1">
    <location>
        <begin position="408"/>
        <end position="418"/>
    </location>
</feature>
<keyword evidence="3" id="KW-1185">Reference proteome</keyword>
<feature type="region of interest" description="Disordered" evidence="1">
    <location>
        <begin position="140"/>
        <end position="169"/>
    </location>
</feature>
<organism evidence="2 3">
    <name type="scientific">Erythrobacter insulae</name>
    <dbReference type="NCBI Taxonomy" id="2584124"/>
    <lineage>
        <taxon>Bacteria</taxon>
        <taxon>Pseudomonadati</taxon>
        <taxon>Pseudomonadota</taxon>
        <taxon>Alphaproteobacteria</taxon>
        <taxon>Sphingomonadales</taxon>
        <taxon>Erythrobacteraceae</taxon>
        <taxon>Erythrobacter/Porphyrobacter group</taxon>
        <taxon>Erythrobacter</taxon>
    </lineage>
</organism>
<accession>A0A547PA99</accession>
<reference evidence="2 3" key="1">
    <citation type="submission" date="2019-06" db="EMBL/GenBank/DDBJ databases">
        <title>Erythrobacter insulae sp. nov., isolated from a tidal flat.</title>
        <authorList>
            <person name="Yoon J.-H."/>
        </authorList>
    </citation>
    <scope>NUCLEOTIDE SEQUENCE [LARGE SCALE GENOMIC DNA]</scope>
    <source>
        <strain evidence="2 3">JBTF-M21</strain>
    </source>
</reference>
<comment type="caution">
    <text evidence="2">The sequence shown here is derived from an EMBL/GenBank/DDBJ whole genome shotgun (WGS) entry which is preliminary data.</text>
</comment>
<feature type="region of interest" description="Disordered" evidence="1">
    <location>
        <begin position="408"/>
        <end position="490"/>
    </location>
</feature>
<dbReference type="RefSeq" id="WP_142787324.1">
    <property type="nucleotide sequence ID" value="NZ_VHJK01000001.1"/>
</dbReference>
<evidence type="ECO:0000313" key="3">
    <source>
        <dbReference type="Proteomes" id="UP000316343"/>
    </source>
</evidence>
<feature type="region of interest" description="Disordered" evidence="1">
    <location>
        <begin position="292"/>
        <end position="322"/>
    </location>
</feature>
<evidence type="ECO:0008006" key="4">
    <source>
        <dbReference type="Google" id="ProtNLM"/>
    </source>
</evidence>
<feature type="compositionally biased region" description="Low complexity" evidence="1">
    <location>
        <begin position="448"/>
        <end position="459"/>
    </location>
</feature>
<dbReference type="OrthoDB" id="7392296at2"/>
<evidence type="ECO:0000256" key="1">
    <source>
        <dbReference type="SAM" id="MobiDB-lite"/>
    </source>
</evidence>
<gene>
    <name evidence="2" type="ORF">FGU71_03800</name>
</gene>
<name>A0A547PA99_9SPHN</name>
<sequence length="490" mass="50309">MTINLPELRGLPLTINSGIAPQNKHAFALDAPRVKQEEPLSEDAGLLADAPQTALAEPFGQILETSIELGSKPLRSAQAATKGDGFSVAMAADEVGERGKTTPPTGHGLPPVANPRQPQDLIQETPAKPLPAPREITLAQTPMPRPAGMDRAAVSQDMPQPVKTVSDHKAGDEKLFKPTLFTPLAEIDRGTVEPQSVEPTPAEIYRTERSALQNLTLPSDLAALPAHRQDARHDPVKAALAAPAAAKSINVLRGVDTATIAAPISRPLAPPPNLSDGAAAKAQAQADIPVPIADTGSASTPMAPAAPNPTLASAAPTPPSGQAPIVAAAELRPSADIESAITQIAEARETGRNLRPELALKHAEFGAVSMRFEASGGDLRATLSNRDPGFVPAVHTALAERTSLIAAETSNSSSQRGQENGAHGQGGSASSGGGQGHGTPQGSDPRYGSSTGSGQGSSQPYSEHQAIEGQTPALHDDARAAGDADIGLFA</sequence>
<protein>
    <recommendedName>
        <fullName evidence="4">Flagellar hook-length control protein FliK</fullName>
    </recommendedName>
</protein>
<dbReference type="Proteomes" id="UP000316343">
    <property type="component" value="Unassembled WGS sequence"/>
</dbReference>
<feature type="compositionally biased region" description="Gly residues" evidence="1">
    <location>
        <begin position="423"/>
        <end position="439"/>
    </location>
</feature>
<proteinExistence type="predicted"/>
<dbReference type="AlphaFoldDB" id="A0A547PA99"/>
<feature type="compositionally biased region" description="Low complexity" evidence="1">
    <location>
        <begin position="303"/>
        <end position="315"/>
    </location>
</feature>